<dbReference type="EMBL" id="MNCJ02000332">
    <property type="protein sequence ID" value="KAF5756447.1"/>
    <property type="molecule type" value="Genomic_DNA"/>
</dbReference>
<sequence>MDPLKSIVELLKNEHIVIIDPHVHHTTLKTLHMRTLLFYNLYNTLAAVF</sequence>
<dbReference type="AlphaFoldDB" id="A0A9K3GUP9"/>
<protein>
    <submittedName>
        <fullName evidence="1">Uncharacterized protein</fullName>
    </submittedName>
</protein>
<gene>
    <name evidence="1" type="ORF">HanXRQr2_Chr17g0814771</name>
</gene>
<proteinExistence type="predicted"/>
<dbReference type="Proteomes" id="UP000215914">
    <property type="component" value="Unassembled WGS sequence"/>
</dbReference>
<name>A0A9K3GUP9_HELAN</name>
<accession>A0A9K3GUP9</accession>
<evidence type="ECO:0000313" key="1">
    <source>
        <dbReference type="EMBL" id="KAF5756447.1"/>
    </source>
</evidence>
<comment type="caution">
    <text evidence="1">The sequence shown here is derived from an EMBL/GenBank/DDBJ whole genome shotgun (WGS) entry which is preliminary data.</text>
</comment>
<dbReference type="Gramene" id="mRNA:HanXRQr2_Chr17g0814771">
    <property type="protein sequence ID" value="CDS:HanXRQr2_Chr17g0814771.1"/>
    <property type="gene ID" value="HanXRQr2_Chr17g0814771"/>
</dbReference>
<organism evidence="1 2">
    <name type="scientific">Helianthus annuus</name>
    <name type="common">Common sunflower</name>
    <dbReference type="NCBI Taxonomy" id="4232"/>
    <lineage>
        <taxon>Eukaryota</taxon>
        <taxon>Viridiplantae</taxon>
        <taxon>Streptophyta</taxon>
        <taxon>Embryophyta</taxon>
        <taxon>Tracheophyta</taxon>
        <taxon>Spermatophyta</taxon>
        <taxon>Magnoliopsida</taxon>
        <taxon>eudicotyledons</taxon>
        <taxon>Gunneridae</taxon>
        <taxon>Pentapetalae</taxon>
        <taxon>asterids</taxon>
        <taxon>campanulids</taxon>
        <taxon>Asterales</taxon>
        <taxon>Asteraceae</taxon>
        <taxon>Asteroideae</taxon>
        <taxon>Heliantheae alliance</taxon>
        <taxon>Heliantheae</taxon>
        <taxon>Helianthus</taxon>
    </lineage>
</organism>
<keyword evidence="2" id="KW-1185">Reference proteome</keyword>
<reference evidence="1" key="1">
    <citation type="journal article" date="2017" name="Nature">
        <title>The sunflower genome provides insights into oil metabolism, flowering and Asterid evolution.</title>
        <authorList>
            <person name="Badouin H."/>
            <person name="Gouzy J."/>
            <person name="Grassa C.J."/>
            <person name="Murat F."/>
            <person name="Staton S.E."/>
            <person name="Cottret L."/>
            <person name="Lelandais-Briere C."/>
            <person name="Owens G.L."/>
            <person name="Carrere S."/>
            <person name="Mayjonade B."/>
            <person name="Legrand L."/>
            <person name="Gill N."/>
            <person name="Kane N.C."/>
            <person name="Bowers J.E."/>
            <person name="Hubner S."/>
            <person name="Bellec A."/>
            <person name="Berard A."/>
            <person name="Berges H."/>
            <person name="Blanchet N."/>
            <person name="Boniface M.C."/>
            <person name="Brunel D."/>
            <person name="Catrice O."/>
            <person name="Chaidir N."/>
            <person name="Claudel C."/>
            <person name="Donnadieu C."/>
            <person name="Faraut T."/>
            <person name="Fievet G."/>
            <person name="Helmstetter N."/>
            <person name="King M."/>
            <person name="Knapp S.J."/>
            <person name="Lai Z."/>
            <person name="Le Paslier M.C."/>
            <person name="Lippi Y."/>
            <person name="Lorenzon L."/>
            <person name="Mandel J.R."/>
            <person name="Marage G."/>
            <person name="Marchand G."/>
            <person name="Marquand E."/>
            <person name="Bret-Mestries E."/>
            <person name="Morien E."/>
            <person name="Nambeesan S."/>
            <person name="Nguyen T."/>
            <person name="Pegot-Espagnet P."/>
            <person name="Pouilly N."/>
            <person name="Raftis F."/>
            <person name="Sallet E."/>
            <person name="Schiex T."/>
            <person name="Thomas J."/>
            <person name="Vandecasteele C."/>
            <person name="Vares D."/>
            <person name="Vear F."/>
            <person name="Vautrin S."/>
            <person name="Crespi M."/>
            <person name="Mangin B."/>
            <person name="Burke J.M."/>
            <person name="Salse J."/>
            <person name="Munos S."/>
            <person name="Vincourt P."/>
            <person name="Rieseberg L.H."/>
            <person name="Langlade N.B."/>
        </authorList>
    </citation>
    <scope>NUCLEOTIDE SEQUENCE</scope>
    <source>
        <tissue evidence="1">Leaves</tissue>
    </source>
</reference>
<evidence type="ECO:0000313" key="2">
    <source>
        <dbReference type="Proteomes" id="UP000215914"/>
    </source>
</evidence>
<reference evidence="1" key="2">
    <citation type="submission" date="2020-06" db="EMBL/GenBank/DDBJ databases">
        <title>Helianthus annuus Genome sequencing and assembly Release 2.</title>
        <authorList>
            <person name="Gouzy J."/>
            <person name="Langlade N."/>
            <person name="Munos S."/>
        </authorList>
    </citation>
    <scope>NUCLEOTIDE SEQUENCE</scope>
    <source>
        <tissue evidence="1">Leaves</tissue>
    </source>
</reference>